<reference evidence="14 15" key="1">
    <citation type="submission" date="2021-06" db="EMBL/GenBank/DDBJ databases">
        <title>Candida outbreak in Lebanon.</title>
        <authorList>
            <person name="Finianos M."/>
        </authorList>
    </citation>
    <scope>NUCLEOTIDE SEQUENCE [LARGE SCALE GENOMIC DNA]</scope>
    <source>
        <strain evidence="14">CA3LBN</strain>
    </source>
</reference>
<gene>
    <name evidence="14" type="ORF">CA3LBN_003153</name>
</gene>
<keyword evidence="15" id="KW-1185">Reference proteome</keyword>
<protein>
    <recommendedName>
        <fullName evidence="13">Thioredoxin domain-containing protein</fullName>
    </recommendedName>
</protein>
<dbReference type="PROSITE" id="PS00951">
    <property type="entry name" value="ER_LUMEN_RECEPTOR_1"/>
    <property type="match status" value="1"/>
</dbReference>
<dbReference type="PANTHER" id="PTHR10585">
    <property type="entry name" value="ER LUMEN PROTEIN RETAINING RECEPTOR"/>
    <property type="match status" value="1"/>
</dbReference>
<evidence type="ECO:0000256" key="2">
    <source>
        <dbReference type="ARBA" id="ARBA00010120"/>
    </source>
</evidence>
<sequence>MRELILWLLWIHLACSKIAEVSSINEILESHYTLLYFYTPGCVYCNGFDADFVYLNGIYDHNDDLTFAKINGHRDKQLAELFRVTSFPTIKLYDAHQKKIAHFRETRTLPNLQKFIAEFSSATPNDATIELPFEILSSANQLDQLLLKQDNVLIAIVSKSSPEWSNYYYPNHFYSQVAQSHPNITFTVVFADETGGDILERYQVSNFPSLILISESGLKTFNSFSTNALTNNKLEEEDLNDFLKDTKERQDFHSFKSLEDLEAHVSSGSYEGHKQIKRGMNVGKLTRESTQIVMNIFRFVADLSHLASILILLYSIEKNKSVNGLSLKTQLLYVLVFVTRYLDLFTTYISLYNTLMKIFFIASSCYVVYLMSVKYAKSIRENIDTFPARYIIGAAAILSFIFTHRYTFKEVLWSFSLWIEAGAILPQLFMLQRTGSAENITTHYIFALGLYRALYIPNWIYRFFTESHFDYIAFLAGVVQTLVYSDFFYIYYTKVMQGKSFELPV</sequence>
<evidence type="ECO:0000256" key="6">
    <source>
        <dbReference type="ARBA" id="ARBA00022892"/>
    </source>
</evidence>
<feature type="transmembrane region" description="Helical" evidence="11">
    <location>
        <begin position="412"/>
        <end position="431"/>
    </location>
</feature>
<evidence type="ECO:0000313" key="14">
    <source>
        <dbReference type="EMBL" id="QWU88845.1"/>
    </source>
</evidence>
<dbReference type="InterPro" id="IPR017937">
    <property type="entry name" value="Thioredoxin_CS"/>
</dbReference>
<keyword evidence="8 11" id="KW-1133">Transmembrane helix</keyword>
<feature type="transmembrane region" description="Helical" evidence="11">
    <location>
        <begin position="388"/>
        <end position="406"/>
    </location>
</feature>
<dbReference type="PRINTS" id="PR00660">
    <property type="entry name" value="ERLUMENR"/>
</dbReference>
<feature type="transmembrane region" description="Helical" evidence="11">
    <location>
        <begin position="358"/>
        <end position="376"/>
    </location>
</feature>
<dbReference type="Proteomes" id="UP000825434">
    <property type="component" value="Chromosome 3"/>
</dbReference>
<feature type="transmembrane region" description="Helical" evidence="11">
    <location>
        <begin position="472"/>
        <end position="492"/>
    </location>
</feature>
<dbReference type="InterPro" id="IPR000133">
    <property type="entry name" value="ER_ret_rcpt"/>
</dbReference>
<evidence type="ECO:0000256" key="12">
    <source>
        <dbReference type="SAM" id="SignalP"/>
    </source>
</evidence>
<evidence type="ECO:0000256" key="8">
    <source>
        <dbReference type="ARBA" id="ARBA00022989"/>
    </source>
</evidence>
<feature type="transmembrane region" description="Helical" evidence="11">
    <location>
        <begin position="443"/>
        <end position="460"/>
    </location>
</feature>
<name>A0ABX8I6E9_9ASCO</name>
<keyword evidence="6" id="KW-0931">ER-Golgi transport</keyword>
<evidence type="ECO:0000256" key="1">
    <source>
        <dbReference type="ARBA" id="ARBA00004477"/>
    </source>
</evidence>
<feature type="chain" id="PRO_5046130696" description="Thioredoxin domain-containing protein" evidence="12">
    <location>
        <begin position="17"/>
        <end position="505"/>
    </location>
</feature>
<evidence type="ECO:0000256" key="9">
    <source>
        <dbReference type="ARBA" id="ARBA00023136"/>
    </source>
</evidence>
<comment type="similarity">
    <text evidence="2">Belongs to the ERD2 family.</text>
</comment>
<dbReference type="InterPro" id="IPR013766">
    <property type="entry name" value="Thioredoxin_domain"/>
</dbReference>
<dbReference type="EMBL" id="CP076663">
    <property type="protein sequence ID" value="QWU88845.1"/>
    <property type="molecule type" value="Genomic_DNA"/>
</dbReference>
<dbReference type="Pfam" id="PF00810">
    <property type="entry name" value="ER_lumen_recept"/>
    <property type="match status" value="1"/>
</dbReference>
<dbReference type="PROSITE" id="PS00194">
    <property type="entry name" value="THIOREDOXIN_1"/>
    <property type="match status" value="1"/>
</dbReference>
<evidence type="ECO:0000256" key="3">
    <source>
        <dbReference type="ARBA" id="ARBA00022448"/>
    </source>
</evidence>
<keyword evidence="10" id="KW-0675">Receptor</keyword>
<evidence type="ECO:0000256" key="5">
    <source>
        <dbReference type="ARBA" id="ARBA00022824"/>
    </source>
</evidence>
<evidence type="ECO:0000256" key="4">
    <source>
        <dbReference type="ARBA" id="ARBA00022692"/>
    </source>
</evidence>
<dbReference type="InterPro" id="IPR036249">
    <property type="entry name" value="Thioredoxin-like_sf"/>
</dbReference>
<feature type="signal peptide" evidence="12">
    <location>
        <begin position="1"/>
        <end position="16"/>
    </location>
</feature>
<keyword evidence="12" id="KW-0732">Signal</keyword>
<dbReference type="Pfam" id="PF00085">
    <property type="entry name" value="Thioredoxin"/>
    <property type="match status" value="1"/>
</dbReference>
<keyword evidence="3" id="KW-0813">Transport</keyword>
<dbReference type="CDD" id="cd02961">
    <property type="entry name" value="PDI_a_family"/>
    <property type="match status" value="1"/>
</dbReference>
<keyword evidence="4 11" id="KW-0812">Transmembrane</keyword>
<keyword evidence="9 11" id="KW-0472">Membrane</keyword>
<proteinExistence type="inferred from homology"/>
<keyword evidence="5" id="KW-0256">Endoplasmic reticulum</keyword>
<feature type="domain" description="Thioredoxin" evidence="13">
    <location>
        <begin position="1"/>
        <end position="121"/>
    </location>
</feature>
<dbReference type="SUPFAM" id="SSF52833">
    <property type="entry name" value="Thioredoxin-like"/>
    <property type="match status" value="1"/>
</dbReference>
<organism evidence="14 15">
    <name type="scientific">Candidozyma haemuli</name>
    <dbReference type="NCBI Taxonomy" id="45357"/>
    <lineage>
        <taxon>Eukaryota</taxon>
        <taxon>Fungi</taxon>
        <taxon>Dikarya</taxon>
        <taxon>Ascomycota</taxon>
        <taxon>Saccharomycotina</taxon>
        <taxon>Pichiomycetes</taxon>
        <taxon>Metschnikowiaceae</taxon>
        <taxon>Candidozyma</taxon>
    </lineage>
</organism>
<evidence type="ECO:0000259" key="13">
    <source>
        <dbReference type="PROSITE" id="PS51352"/>
    </source>
</evidence>
<evidence type="ECO:0000256" key="7">
    <source>
        <dbReference type="ARBA" id="ARBA00022927"/>
    </source>
</evidence>
<evidence type="ECO:0000256" key="11">
    <source>
        <dbReference type="SAM" id="Phobius"/>
    </source>
</evidence>
<evidence type="ECO:0000313" key="15">
    <source>
        <dbReference type="Proteomes" id="UP000825434"/>
    </source>
</evidence>
<comment type="subcellular location">
    <subcellularLocation>
        <location evidence="1">Endoplasmic reticulum membrane</location>
        <topology evidence="1">Multi-pass membrane protein</topology>
    </subcellularLocation>
</comment>
<dbReference type="Gene3D" id="3.40.30.10">
    <property type="entry name" value="Glutaredoxin"/>
    <property type="match status" value="1"/>
</dbReference>
<accession>A0ABX8I6E9</accession>
<keyword evidence="7" id="KW-0653">Protein transport</keyword>
<dbReference type="PROSITE" id="PS51352">
    <property type="entry name" value="THIOREDOXIN_2"/>
    <property type="match status" value="1"/>
</dbReference>
<evidence type="ECO:0000256" key="10">
    <source>
        <dbReference type="ARBA" id="ARBA00023170"/>
    </source>
</evidence>